<feature type="non-terminal residue" evidence="1">
    <location>
        <position position="380"/>
    </location>
</feature>
<dbReference type="AlphaFoldDB" id="A0A2H9PAM7"/>
<proteinExistence type="predicted"/>
<dbReference type="EMBL" id="PFMS01000083">
    <property type="protein sequence ID" value="PIZ15537.1"/>
    <property type="molecule type" value="Genomic_DNA"/>
</dbReference>
<comment type="caution">
    <text evidence="1">The sequence shown here is derived from an EMBL/GenBank/DDBJ whole genome shotgun (WGS) entry which is preliminary data.</text>
</comment>
<name>A0A2H9PAM7_9BACT</name>
<evidence type="ECO:0000313" key="1">
    <source>
        <dbReference type="EMBL" id="PIZ15537.1"/>
    </source>
</evidence>
<reference evidence="2" key="1">
    <citation type="submission" date="2017-09" db="EMBL/GenBank/DDBJ databases">
        <title>Depth-based differentiation of microbial function through sediment-hosted aquifers and enrichment of novel symbionts in the deep terrestrial subsurface.</title>
        <authorList>
            <person name="Probst A.J."/>
            <person name="Ladd B."/>
            <person name="Jarett J.K."/>
            <person name="Geller-Mcgrath D.E."/>
            <person name="Sieber C.M.K."/>
            <person name="Emerson J.B."/>
            <person name="Anantharaman K."/>
            <person name="Thomas B.C."/>
            <person name="Malmstrom R."/>
            <person name="Stieglmeier M."/>
            <person name="Klingl A."/>
            <person name="Woyke T."/>
            <person name="Ryan C.M."/>
            <person name="Banfield J.F."/>
        </authorList>
    </citation>
    <scope>NUCLEOTIDE SEQUENCE [LARGE SCALE GENOMIC DNA]</scope>
</reference>
<keyword evidence="1" id="KW-0255">Endonuclease</keyword>
<sequence>MANNSIKSRKRNSAGIVMRTNHNSGFLLKLKDHLKVLFQFDCAELNFGIYRIMNYKRKEIEKFIEDDLIRVVEKEFEKYKTYSNKELAEKIEKIENKIKEDFGSDILHNGKLIEKYGETRIVKKYLELKKQIDEIDVTENIQSQVFNDLYNFFSRYYEDGDFISKGRYSSKQNKYAIPYSGEEVKLYWANFDQYYIKTGEVFKDYEFNQKGWKFVFRTVLADVPAGNVKGNRRYFFLASDEPVKISNKTCLIKFEYRMLTNGDLKKYPVKTKEGKVKITGIMQDELNPILKDKIVTFITPLEPKAILTETQDEKTIIEKHLYKYTRKITSDFFIHKNLKEFLERELDYFIKTEVLDIEVFDTEKERYFDRHITRSKVVKN</sequence>
<evidence type="ECO:0000313" key="2">
    <source>
        <dbReference type="Proteomes" id="UP000234145"/>
    </source>
</evidence>
<dbReference type="GO" id="GO:0004519">
    <property type="term" value="F:endonuclease activity"/>
    <property type="evidence" value="ECO:0007669"/>
    <property type="project" value="UniProtKB-KW"/>
</dbReference>
<keyword evidence="1" id="KW-0540">Nuclease</keyword>
<dbReference type="Proteomes" id="UP000234145">
    <property type="component" value="Unassembled WGS sequence"/>
</dbReference>
<keyword evidence="1" id="KW-0378">Hydrolase</keyword>
<protein>
    <submittedName>
        <fullName evidence="1">Restriction endonuclease</fullName>
    </submittedName>
</protein>
<organism evidence="1 2">
    <name type="scientific">Candidatus Desantisbacteria bacterium CG_4_10_14_0_8_um_filter_39_17</name>
    <dbReference type="NCBI Taxonomy" id="1974542"/>
    <lineage>
        <taxon>Bacteria</taxon>
        <taxon>Candidatus Desantisiibacteriota</taxon>
    </lineage>
</organism>
<gene>
    <name evidence="1" type="ORF">COY51_04905</name>
</gene>
<accession>A0A2H9PAM7</accession>